<feature type="region of interest" description="Disordered" evidence="6">
    <location>
        <begin position="1"/>
        <end position="22"/>
    </location>
</feature>
<dbReference type="InterPro" id="IPR027417">
    <property type="entry name" value="P-loop_NTPase"/>
</dbReference>
<dbReference type="PROSITE" id="PS50045">
    <property type="entry name" value="SIGMA54_INTERACT_4"/>
    <property type="match status" value="1"/>
</dbReference>
<dbReference type="InterPro" id="IPR002078">
    <property type="entry name" value="Sigma_54_int"/>
</dbReference>
<keyword evidence="9" id="KW-1185">Reference proteome</keyword>
<evidence type="ECO:0000256" key="2">
    <source>
        <dbReference type="ARBA" id="ARBA00022840"/>
    </source>
</evidence>
<evidence type="ECO:0000313" key="9">
    <source>
        <dbReference type="Proteomes" id="UP001374803"/>
    </source>
</evidence>
<dbReference type="InterPro" id="IPR009057">
    <property type="entry name" value="Homeodomain-like_sf"/>
</dbReference>
<dbReference type="PANTHER" id="PTHR32071">
    <property type="entry name" value="TRANSCRIPTIONAL REGULATORY PROTEIN"/>
    <property type="match status" value="1"/>
</dbReference>
<evidence type="ECO:0000256" key="4">
    <source>
        <dbReference type="ARBA" id="ARBA00023125"/>
    </source>
</evidence>
<dbReference type="SUPFAM" id="SSF52540">
    <property type="entry name" value="P-loop containing nucleoside triphosphate hydrolases"/>
    <property type="match status" value="1"/>
</dbReference>
<dbReference type="InterPro" id="IPR002197">
    <property type="entry name" value="HTH_Fis"/>
</dbReference>
<keyword evidence="5" id="KW-0804">Transcription</keyword>
<dbReference type="Gene3D" id="1.25.40.10">
    <property type="entry name" value="Tetratricopeptide repeat domain"/>
    <property type="match status" value="3"/>
</dbReference>
<dbReference type="Pfam" id="PF02954">
    <property type="entry name" value="HTH_8"/>
    <property type="match status" value="1"/>
</dbReference>
<dbReference type="InterPro" id="IPR058031">
    <property type="entry name" value="AAA_lid_NorR"/>
</dbReference>
<keyword evidence="3" id="KW-0805">Transcription regulation</keyword>
<dbReference type="InterPro" id="IPR025944">
    <property type="entry name" value="Sigma_54_int_dom_CS"/>
</dbReference>
<gene>
    <name evidence="8" type="ORF">LVJ94_42310</name>
</gene>
<feature type="region of interest" description="Disordered" evidence="6">
    <location>
        <begin position="933"/>
        <end position="976"/>
    </location>
</feature>
<dbReference type="PRINTS" id="PR01590">
    <property type="entry name" value="HTHFIS"/>
</dbReference>
<dbReference type="InterPro" id="IPR011990">
    <property type="entry name" value="TPR-like_helical_dom_sf"/>
</dbReference>
<dbReference type="SMART" id="SM00382">
    <property type="entry name" value="AAA"/>
    <property type="match status" value="1"/>
</dbReference>
<evidence type="ECO:0000256" key="5">
    <source>
        <dbReference type="ARBA" id="ARBA00023163"/>
    </source>
</evidence>
<dbReference type="RefSeq" id="WP_394833156.1">
    <property type="nucleotide sequence ID" value="NZ_CP089929.1"/>
</dbReference>
<evidence type="ECO:0000256" key="6">
    <source>
        <dbReference type="SAM" id="MobiDB-lite"/>
    </source>
</evidence>
<evidence type="ECO:0000259" key="7">
    <source>
        <dbReference type="PROSITE" id="PS50045"/>
    </source>
</evidence>
<keyword evidence="4" id="KW-0238">DNA-binding</keyword>
<dbReference type="InterPro" id="IPR025662">
    <property type="entry name" value="Sigma_54_int_dom_ATP-bd_1"/>
</dbReference>
<dbReference type="CDD" id="cd00009">
    <property type="entry name" value="AAA"/>
    <property type="match status" value="1"/>
</dbReference>
<protein>
    <submittedName>
        <fullName evidence="8">Sigma 54-interacting transcriptional regulator</fullName>
    </submittedName>
</protein>
<dbReference type="Gene3D" id="3.40.50.300">
    <property type="entry name" value="P-loop containing nucleotide triphosphate hydrolases"/>
    <property type="match status" value="1"/>
</dbReference>
<reference evidence="8" key="1">
    <citation type="submission" date="2021-12" db="EMBL/GenBank/DDBJ databases">
        <title>Discovery of the Pendulisporaceae a myxobacterial family with distinct sporulation behavior and unique specialized metabolism.</title>
        <authorList>
            <person name="Garcia R."/>
            <person name="Popoff A."/>
            <person name="Bader C.D."/>
            <person name="Loehr J."/>
            <person name="Walesch S."/>
            <person name="Walt C."/>
            <person name="Boldt J."/>
            <person name="Bunk B."/>
            <person name="Haeckl F.J.F.P.J."/>
            <person name="Gunesch A.P."/>
            <person name="Birkelbach J."/>
            <person name="Nuebel U."/>
            <person name="Pietschmann T."/>
            <person name="Bach T."/>
            <person name="Mueller R."/>
        </authorList>
    </citation>
    <scope>NUCLEOTIDE SEQUENCE</scope>
    <source>
        <strain evidence="8">MSr11367</strain>
    </source>
</reference>
<evidence type="ECO:0000256" key="1">
    <source>
        <dbReference type="ARBA" id="ARBA00022741"/>
    </source>
</evidence>
<dbReference type="SUPFAM" id="SSF46689">
    <property type="entry name" value="Homeodomain-like"/>
    <property type="match status" value="1"/>
</dbReference>
<dbReference type="Pfam" id="PF00158">
    <property type="entry name" value="Sigma54_activat"/>
    <property type="match status" value="1"/>
</dbReference>
<proteinExistence type="predicted"/>
<sequence length="1062" mass="115544">MASLEDAWQAMRSAPRERKGTHTALPEEVRELFSALALIKRAWPKGDIGALGGERAVLKTLVSMGIVDAEHGWVSIAPSGEELAKEAEAGADETTCKKVAGALTQQWPTDPWAQARAAELLLVANDVDGADKAHSEALARLPDALARRDVIARWMKAVDSLTKGERQLALRVGAAERALLVGEVEEALRWAKNAAVSAPENWSVALLFGRAAAATGDLVTAKVAFTRATTLATRAGAELFAIMVESADVAYFGGDLEAAARDASVVATQAPSLALRLQARNTLGKVLLAQAKWEEADRHFAEDACSATSINDAASELRARINRGIALMSKGMYDEAQVVMEGVRDEADRLGEVRMTAFAYFNLAVVAMWKHDYGAALKFSETGLKYGQRVGDRLRTVQVLLNLADLRYKLGLFEHAEHAIVFGRRTIANGASPEVTARFSIMAALLAMERGNTAEARREIQRALAEGERAGSRDLTLAWAHRIAVRIALEDGDLSSARDSLEKAESLAVRDDVRAEAGVLRIRLARAEGHFDLQFALDILAIARSVGEEETLREIHVLLAEHYRSEKVFGLARTHLEQAISVRDQVAHGLEGEVRSAFLQRRDVAQLASMQEEICRLEQSMRGSSTMHGSYDELPPTVRFGRSRAMGVPGESERTPLTPQDSVRGRLSNLVRPQRHLIGEDPAMLALLGAIKKVARSESTVLIRGESGTGKELVAEALHRASLRESGPLVTVNCAALVETLLLSELFGHEKGAFTGAVARRRGRFELAEGGTLFLDEIGDISPRTQVALLRVLQERTFERVGGTTPIRANVRIICATHRDLRAMVERGEFREDLYYRLRGITLEVPPLRARLGDVPSISEALLERIGTERGEEPKVLSAAATQLLLRHRWPGNVRELENALRAASLFAEGERIELDDLLENVEDLRIAASTAESTPALRASNPTLKDDSGVLLADGDSEPVQHDAEEEESDCGGEETLADLESADNLPTEETGATKVAYACIKQGSLSLPDLKRQIERDCIARALTETRGNITRAAAVLGMKRPRLSQLVKQYGLLAVSEGS</sequence>
<keyword evidence="2" id="KW-0067">ATP-binding</keyword>
<feature type="compositionally biased region" description="Acidic residues" evidence="6">
    <location>
        <begin position="965"/>
        <end position="976"/>
    </location>
</feature>
<dbReference type="Gene3D" id="1.10.10.60">
    <property type="entry name" value="Homeodomain-like"/>
    <property type="match status" value="1"/>
</dbReference>
<dbReference type="Pfam" id="PF25601">
    <property type="entry name" value="AAA_lid_14"/>
    <property type="match status" value="1"/>
</dbReference>
<dbReference type="EMBL" id="CP089983">
    <property type="protein sequence ID" value="WXB03526.1"/>
    <property type="molecule type" value="Genomic_DNA"/>
</dbReference>
<accession>A0ABZ2L132</accession>
<dbReference type="PROSITE" id="PS00676">
    <property type="entry name" value="SIGMA54_INTERACT_2"/>
    <property type="match status" value="1"/>
</dbReference>
<feature type="domain" description="Sigma-54 factor interaction" evidence="7">
    <location>
        <begin position="677"/>
        <end position="906"/>
    </location>
</feature>
<dbReference type="InterPro" id="IPR003593">
    <property type="entry name" value="AAA+_ATPase"/>
</dbReference>
<dbReference type="SUPFAM" id="SSF48452">
    <property type="entry name" value="TPR-like"/>
    <property type="match status" value="2"/>
</dbReference>
<dbReference type="Proteomes" id="UP001374803">
    <property type="component" value="Chromosome"/>
</dbReference>
<keyword evidence="1" id="KW-0547">Nucleotide-binding</keyword>
<evidence type="ECO:0000313" key="8">
    <source>
        <dbReference type="EMBL" id="WXB03526.1"/>
    </source>
</evidence>
<dbReference type="InterPro" id="IPR025943">
    <property type="entry name" value="Sigma_54_int_dom_ATP-bd_2"/>
</dbReference>
<dbReference type="PROSITE" id="PS00675">
    <property type="entry name" value="SIGMA54_INTERACT_1"/>
    <property type="match status" value="1"/>
</dbReference>
<dbReference type="PROSITE" id="PS00688">
    <property type="entry name" value="SIGMA54_INTERACT_3"/>
    <property type="match status" value="1"/>
</dbReference>
<organism evidence="8 9">
    <name type="scientific">Pendulispora rubella</name>
    <dbReference type="NCBI Taxonomy" id="2741070"/>
    <lineage>
        <taxon>Bacteria</taxon>
        <taxon>Pseudomonadati</taxon>
        <taxon>Myxococcota</taxon>
        <taxon>Myxococcia</taxon>
        <taxon>Myxococcales</taxon>
        <taxon>Sorangiineae</taxon>
        <taxon>Pendulisporaceae</taxon>
        <taxon>Pendulispora</taxon>
    </lineage>
</organism>
<name>A0ABZ2L132_9BACT</name>
<dbReference type="Gene3D" id="1.10.8.60">
    <property type="match status" value="1"/>
</dbReference>
<evidence type="ECO:0000256" key="3">
    <source>
        <dbReference type="ARBA" id="ARBA00023015"/>
    </source>
</evidence>
<dbReference type="SUPFAM" id="SSF81901">
    <property type="entry name" value="HCP-like"/>
    <property type="match status" value="1"/>
</dbReference>